<evidence type="ECO:0000313" key="1">
    <source>
        <dbReference type="EMBL" id="KGQ10337.1"/>
    </source>
</evidence>
<organism evidence="1 2">
    <name type="scientific">Beauveria bassiana D1-5</name>
    <dbReference type="NCBI Taxonomy" id="1245745"/>
    <lineage>
        <taxon>Eukaryota</taxon>
        <taxon>Fungi</taxon>
        <taxon>Dikarya</taxon>
        <taxon>Ascomycota</taxon>
        <taxon>Pezizomycotina</taxon>
        <taxon>Sordariomycetes</taxon>
        <taxon>Hypocreomycetidae</taxon>
        <taxon>Hypocreales</taxon>
        <taxon>Cordycipitaceae</taxon>
        <taxon>Beauveria</taxon>
    </lineage>
</organism>
<name>A0A0A2VVE4_BEABA</name>
<dbReference type="STRING" id="1245745.A0A0A2VVE4"/>
<dbReference type="AlphaFoldDB" id="A0A0A2VVE4"/>
<dbReference type="EMBL" id="ANFO01000328">
    <property type="protein sequence ID" value="KGQ10337.1"/>
    <property type="molecule type" value="Genomic_DNA"/>
</dbReference>
<reference evidence="1 2" key="1">
    <citation type="submission" date="2012-10" db="EMBL/GenBank/DDBJ databases">
        <title>Genome sequencing and analysis of entomopathogenic fungi Beauveria bassiana D1-5.</title>
        <authorList>
            <person name="Li Q."/>
            <person name="Wang L."/>
            <person name="Zhang Z."/>
            <person name="Wang Q."/>
            <person name="Ren J."/>
            <person name="Wang M."/>
            <person name="Xu W."/>
            <person name="Wang J."/>
            <person name="Lu Y."/>
            <person name="Du Q."/>
            <person name="Sun Z."/>
        </authorList>
    </citation>
    <scope>NUCLEOTIDE SEQUENCE [LARGE SCALE GENOMIC DNA]</scope>
    <source>
        <strain evidence="1 2">D1-5</strain>
    </source>
</reference>
<dbReference type="OrthoDB" id="5405126at2759"/>
<dbReference type="eggNOG" id="ENOG502SD76">
    <property type="taxonomic scope" value="Eukaryota"/>
</dbReference>
<sequence length="459" mass="50816">MRVYKPNAQQKPSPAHFVIGPVRAFLRPTPNWVSRRRKHQLFDELTADQSNFQNHDKMSNRSLISTLKVLGRANGPSARQGASCARQFTTTNPRGVRATFVETENADLNQVLKTIQEKTIFPAYLPPKQRRIVFNPNMRAHLQSNPIIIEIDGIEHRFSSIDRSKDIPNSKKSFNQVINLMETPEDWANLGALLAGYKKAGVKLHNQHWGKIVRRAEKTGNIYTVIECAKQGEKTGMKLQTHEMVVRLLAAINNKIVHGGRAGTAQAVRWMEVTLDLLHSPDQAMHKDVFADNKVHASRLARGLVLFTRASAVSAKQAAAEDATSELTLLKDEIELVKTLWKDVDLGNLDAISEFAVLNPDVVKKKTGLKKNLNGSAFVSVIAQNMKAISLARELAPTEAQGLEAVESALGNYLGQHATIAKRRDERWAEVFEKITGVAPSWPAISLEAADTAGQAVEA</sequence>
<proteinExistence type="predicted"/>
<dbReference type="Proteomes" id="UP000030106">
    <property type="component" value="Unassembled WGS sequence"/>
</dbReference>
<gene>
    <name evidence="1" type="ORF">BBAD15_g4315</name>
</gene>
<comment type="caution">
    <text evidence="1">The sequence shown here is derived from an EMBL/GenBank/DDBJ whole genome shotgun (WGS) entry which is preliminary data.</text>
</comment>
<evidence type="ECO:0000313" key="2">
    <source>
        <dbReference type="Proteomes" id="UP000030106"/>
    </source>
</evidence>
<protein>
    <submittedName>
        <fullName evidence="1">Uncharacterized protein</fullName>
    </submittedName>
</protein>
<accession>A0A0A2VVE4</accession>
<dbReference type="HOGENOM" id="CLU_047846_2_0_1"/>